<proteinExistence type="predicted"/>
<dbReference type="AlphaFoldDB" id="A0A0N0DFF7"/>
<gene>
    <name evidence="1" type="ORF">FLAG1_04652</name>
</gene>
<evidence type="ECO:0000313" key="2">
    <source>
        <dbReference type="Proteomes" id="UP000037904"/>
    </source>
</evidence>
<organism evidence="1 2">
    <name type="scientific">Fusarium langsethiae</name>
    <dbReference type="NCBI Taxonomy" id="179993"/>
    <lineage>
        <taxon>Eukaryota</taxon>
        <taxon>Fungi</taxon>
        <taxon>Dikarya</taxon>
        <taxon>Ascomycota</taxon>
        <taxon>Pezizomycotina</taxon>
        <taxon>Sordariomycetes</taxon>
        <taxon>Hypocreomycetidae</taxon>
        <taxon>Hypocreales</taxon>
        <taxon>Nectriaceae</taxon>
        <taxon>Fusarium</taxon>
    </lineage>
</organism>
<protein>
    <submittedName>
        <fullName evidence="1">Mfs multidrug</fullName>
    </submittedName>
</protein>
<sequence length="152" mass="16986">MRPRSHRSIRYEAELIKFTSDNKTDGRSPSTPTINTDLLLLYRHLVADFPLYQCIPCGFLALPRRVCVSWGSTIISTEIPAITHDFRAIKDIGQRGTTLSLTNYAFLSVFRKTYTLLDIKTTFVTSVAFFGIDSALRGAGLNSIALIIVELV</sequence>
<accession>A0A0N0DFF7</accession>
<evidence type="ECO:0000313" key="1">
    <source>
        <dbReference type="EMBL" id="KPA42484.1"/>
    </source>
</evidence>
<comment type="caution">
    <text evidence="1">The sequence shown here is derived from an EMBL/GenBank/DDBJ whole genome shotgun (WGS) entry which is preliminary data.</text>
</comment>
<dbReference type="EMBL" id="JXCE01000064">
    <property type="protein sequence ID" value="KPA42484.1"/>
    <property type="molecule type" value="Genomic_DNA"/>
</dbReference>
<dbReference type="Proteomes" id="UP000037904">
    <property type="component" value="Unassembled WGS sequence"/>
</dbReference>
<name>A0A0N0DFF7_FUSLA</name>
<reference evidence="1 2" key="1">
    <citation type="submission" date="2015-04" db="EMBL/GenBank/DDBJ databases">
        <title>The draft genome sequence of Fusarium langsethiae, a T-2/HT-2 mycotoxin producer.</title>
        <authorList>
            <person name="Lysoe E."/>
            <person name="Divon H.H."/>
            <person name="Terzi V."/>
            <person name="Orru L."/>
            <person name="Lamontanara A."/>
            <person name="Kolseth A.-K."/>
            <person name="Frandsen R.J."/>
            <person name="Nielsen K."/>
            <person name="Thrane U."/>
        </authorList>
    </citation>
    <scope>NUCLEOTIDE SEQUENCE [LARGE SCALE GENOMIC DNA]</scope>
    <source>
        <strain evidence="1 2">Fl201059</strain>
    </source>
</reference>
<keyword evidence="2" id="KW-1185">Reference proteome</keyword>